<evidence type="ECO:0000259" key="6">
    <source>
        <dbReference type="Pfam" id="PF00441"/>
    </source>
</evidence>
<dbReference type="Gene3D" id="2.40.110.10">
    <property type="entry name" value="Butyryl-CoA Dehydrogenase, subunit A, domain 2"/>
    <property type="match status" value="1"/>
</dbReference>
<evidence type="ECO:0000256" key="5">
    <source>
        <dbReference type="RuleBase" id="RU362125"/>
    </source>
</evidence>
<accession>A0A848GNS1</accession>
<dbReference type="AlphaFoldDB" id="A0A848GNS1"/>
<dbReference type="Gene3D" id="1.20.140.10">
    <property type="entry name" value="Butyryl-CoA Dehydrogenase, subunit A, domain 3"/>
    <property type="match status" value="1"/>
</dbReference>
<name>A0A848GNS1_9BACT</name>
<dbReference type="GO" id="GO:0050660">
    <property type="term" value="F:flavin adenine dinucleotide binding"/>
    <property type="evidence" value="ECO:0007669"/>
    <property type="project" value="InterPro"/>
</dbReference>
<dbReference type="InterPro" id="IPR009075">
    <property type="entry name" value="AcylCo_DH/oxidase_C"/>
</dbReference>
<dbReference type="PANTHER" id="PTHR43188">
    <property type="entry name" value="ACYL-COENZYME A OXIDASE"/>
    <property type="match status" value="1"/>
</dbReference>
<dbReference type="SUPFAM" id="SSF47203">
    <property type="entry name" value="Acyl-CoA dehydrogenase C-terminal domain-like"/>
    <property type="match status" value="1"/>
</dbReference>
<evidence type="ECO:0000256" key="2">
    <source>
        <dbReference type="ARBA" id="ARBA00009347"/>
    </source>
</evidence>
<dbReference type="PANTHER" id="PTHR43188:SF1">
    <property type="entry name" value="ACYL-COA DEHYDROGENASE"/>
    <property type="match status" value="1"/>
</dbReference>
<dbReference type="GO" id="GO:0003995">
    <property type="term" value="F:acyl-CoA dehydrogenase activity"/>
    <property type="evidence" value="ECO:0007669"/>
    <property type="project" value="InterPro"/>
</dbReference>
<dbReference type="Pfam" id="PF02770">
    <property type="entry name" value="Acyl-CoA_dh_M"/>
    <property type="match status" value="1"/>
</dbReference>
<evidence type="ECO:0000256" key="3">
    <source>
        <dbReference type="ARBA" id="ARBA00022630"/>
    </source>
</evidence>
<dbReference type="Gene3D" id="1.10.540.10">
    <property type="entry name" value="Acyl-CoA dehydrogenase/oxidase, N-terminal domain"/>
    <property type="match status" value="1"/>
</dbReference>
<dbReference type="EMBL" id="JABBGC010000002">
    <property type="protein sequence ID" value="NML39241.1"/>
    <property type="molecule type" value="Genomic_DNA"/>
</dbReference>
<dbReference type="InterPro" id="IPR006091">
    <property type="entry name" value="Acyl-CoA_Oxase/DH_mid-dom"/>
</dbReference>
<dbReference type="InterPro" id="IPR037069">
    <property type="entry name" value="AcylCoA_DH/ox_N_sf"/>
</dbReference>
<feature type="domain" description="Acyl-CoA dehydrogenase/oxidase N-terminal" evidence="8">
    <location>
        <begin position="79"/>
        <end position="186"/>
    </location>
</feature>
<dbReference type="InterPro" id="IPR009100">
    <property type="entry name" value="AcylCoA_DH/oxidase_NM_dom_sf"/>
</dbReference>
<evidence type="ECO:0000259" key="8">
    <source>
        <dbReference type="Pfam" id="PF02771"/>
    </source>
</evidence>
<dbReference type="GO" id="GO:0006635">
    <property type="term" value="P:fatty acid beta-oxidation"/>
    <property type="evidence" value="ECO:0007669"/>
    <property type="project" value="InterPro"/>
</dbReference>
<dbReference type="InterPro" id="IPR046373">
    <property type="entry name" value="Acyl-CoA_Oxase/DH_mid-dom_sf"/>
</dbReference>
<keyword evidence="10" id="KW-1185">Reference proteome</keyword>
<evidence type="ECO:0000313" key="9">
    <source>
        <dbReference type="EMBL" id="NML39241.1"/>
    </source>
</evidence>
<keyword evidence="5" id="KW-0560">Oxidoreductase</keyword>
<organism evidence="9 10">
    <name type="scientific">Chitinophaga fulva</name>
    <dbReference type="NCBI Taxonomy" id="2728842"/>
    <lineage>
        <taxon>Bacteria</taxon>
        <taxon>Pseudomonadati</taxon>
        <taxon>Bacteroidota</taxon>
        <taxon>Chitinophagia</taxon>
        <taxon>Chitinophagales</taxon>
        <taxon>Chitinophagaceae</taxon>
        <taxon>Chitinophaga</taxon>
    </lineage>
</organism>
<evidence type="ECO:0000313" key="10">
    <source>
        <dbReference type="Proteomes" id="UP000583266"/>
    </source>
</evidence>
<dbReference type="InterPro" id="IPR013786">
    <property type="entry name" value="AcylCoA_DH/ox_N"/>
</dbReference>
<sequence length="452" mass="50258">MSGTFTKLKNAYHLLKSIDFRMLAKLSEKVDLSQVMASVAKMDDNQLNGLMKMLTSRGSKKKLPPVDGDFYDISSRLNAEDRALQLKVRAFMEKEIQPIVNEYWLKAEFPFEIIPKFRELNICGVTYDGYGCPNRSYLMEGIIAMEMARVDASIATFFGVQSGLAMGAIYMLGSESQKDEWLPGMQQLNTIGAFGLTEPEVGSGAAGGLTTTAKREGDTWVLNGQKKWIGNATFADVIVIWARDVDDNQVKGFLLRKGTPGLSVEKMHDKMALRIVQNGLITMKDCRVAESDRLQRANNFRDTSRVLRMTRASVAWEAVGCARGAYENALAYTRTREQFGKPIASFQLIQGHLVEMLSNLTAMQTMVYRLSEIQDEGGLKDEHASLAKVFCTLRTRDVVRGAREVMGGNGILLEYNVARFVADAEAIYSYEGTKEINSLIVGRAITGYSAFV</sequence>
<keyword evidence="3 5" id="KW-0285">Flavoprotein</keyword>
<comment type="similarity">
    <text evidence="2 5">Belongs to the acyl-CoA dehydrogenase family.</text>
</comment>
<dbReference type="RefSeq" id="WP_169226338.1">
    <property type="nucleotide sequence ID" value="NZ_JABBGC010000002.1"/>
</dbReference>
<evidence type="ECO:0000259" key="7">
    <source>
        <dbReference type="Pfam" id="PF02770"/>
    </source>
</evidence>
<reference evidence="9 10" key="1">
    <citation type="submission" date="2020-04" db="EMBL/GenBank/DDBJ databases">
        <title>Chitinophaga sp. G-6-1-13 sp. nov., isolated from soil.</title>
        <authorList>
            <person name="Dahal R.H."/>
            <person name="Chaudhary D.K."/>
        </authorList>
    </citation>
    <scope>NUCLEOTIDE SEQUENCE [LARGE SCALE GENOMIC DNA]</scope>
    <source>
        <strain evidence="9 10">G-6-1-13</strain>
    </source>
</reference>
<comment type="caution">
    <text evidence="9">The sequence shown here is derived from an EMBL/GenBank/DDBJ whole genome shotgun (WGS) entry which is preliminary data.</text>
</comment>
<dbReference type="InterPro" id="IPR006089">
    <property type="entry name" value="Acyl-CoA_DH_CS"/>
</dbReference>
<protein>
    <submittedName>
        <fullName evidence="9">Acyl-CoA dehydrogenase</fullName>
    </submittedName>
</protein>
<keyword evidence="4 5" id="KW-0274">FAD</keyword>
<dbReference type="InterPro" id="IPR045008">
    <property type="entry name" value="ACX4-like"/>
</dbReference>
<feature type="domain" description="Acyl-CoA oxidase/dehydrogenase middle" evidence="7">
    <location>
        <begin position="193"/>
        <end position="286"/>
    </location>
</feature>
<gene>
    <name evidence="9" type="ORF">HHL17_18725</name>
</gene>
<evidence type="ECO:0000256" key="4">
    <source>
        <dbReference type="ARBA" id="ARBA00022827"/>
    </source>
</evidence>
<dbReference type="Pfam" id="PF00441">
    <property type="entry name" value="Acyl-CoA_dh_1"/>
    <property type="match status" value="1"/>
</dbReference>
<evidence type="ECO:0000256" key="1">
    <source>
        <dbReference type="ARBA" id="ARBA00001974"/>
    </source>
</evidence>
<dbReference type="SUPFAM" id="SSF56645">
    <property type="entry name" value="Acyl-CoA dehydrogenase NM domain-like"/>
    <property type="match status" value="1"/>
</dbReference>
<dbReference type="Proteomes" id="UP000583266">
    <property type="component" value="Unassembled WGS sequence"/>
</dbReference>
<dbReference type="InterPro" id="IPR036250">
    <property type="entry name" value="AcylCo_DH-like_C"/>
</dbReference>
<comment type="cofactor">
    <cofactor evidence="1 5">
        <name>FAD</name>
        <dbReference type="ChEBI" id="CHEBI:57692"/>
    </cofactor>
</comment>
<proteinExistence type="inferred from homology"/>
<feature type="domain" description="Acyl-CoA dehydrogenase/oxidase C-terminal" evidence="6">
    <location>
        <begin position="304"/>
        <end position="445"/>
    </location>
</feature>
<dbReference type="PROSITE" id="PS00073">
    <property type="entry name" value="ACYL_COA_DH_2"/>
    <property type="match status" value="1"/>
</dbReference>
<dbReference type="Pfam" id="PF02771">
    <property type="entry name" value="Acyl-CoA_dh_N"/>
    <property type="match status" value="1"/>
</dbReference>